<dbReference type="AlphaFoldDB" id="A0A8X6PY53"/>
<organism evidence="1 2">
    <name type="scientific">Nephila pilipes</name>
    <name type="common">Giant wood spider</name>
    <name type="synonym">Nephila maculata</name>
    <dbReference type="NCBI Taxonomy" id="299642"/>
    <lineage>
        <taxon>Eukaryota</taxon>
        <taxon>Metazoa</taxon>
        <taxon>Ecdysozoa</taxon>
        <taxon>Arthropoda</taxon>
        <taxon>Chelicerata</taxon>
        <taxon>Arachnida</taxon>
        <taxon>Araneae</taxon>
        <taxon>Araneomorphae</taxon>
        <taxon>Entelegynae</taxon>
        <taxon>Araneoidea</taxon>
        <taxon>Nephilidae</taxon>
        <taxon>Nephila</taxon>
    </lineage>
</organism>
<accession>A0A8X6PY53</accession>
<evidence type="ECO:0000313" key="2">
    <source>
        <dbReference type="Proteomes" id="UP000887013"/>
    </source>
</evidence>
<dbReference type="EMBL" id="BMAW01120957">
    <property type="protein sequence ID" value="GFT91594.1"/>
    <property type="molecule type" value="Genomic_DNA"/>
</dbReference>
<evidence type="ECO:0000313" key="1">
    <source>
        <dbReference type="EMBL" id="GFT91594.1"/>
    </source>
</evidence>
<reference evidence="1" key="1">
    <citation type="submission" date="2020-08" db="EMBL/GenBank/DDBJ databases">
        <title>Multicomponent nature underlies the extraordinary mechanical properties of spider dragline silk.</title>
        <authorList>
            <person name="Kono N."/>
            <person name="Nakamura H."/>
            <person name="Mori M."/>
            <person name="Yoshida Y."/>
            <person name="Ohtoshi R."/>
            <person name="Malay A.D."/>
            <person name="Moran D.A.P."/>
            <person name="Tomita M."/>
            <person name="Numata K."/>
            <person name="Arakawa K."/>
        </authorList>
    </citation>
    <scope>NUCLEOTIDE SEQUENCE</scope>
</reference>
<dbReference type="Proteomes" id="UP000887013">
    <property type="component" value="Unassembled WGS sequence"/>
</dbReference>
<protein>
    <submittedName>
        <fullName evidence="1">Uncharacterized protein</fullName>
    </submittedName>
</protein>
<sequence>MRKPLLLPSDGPVTGKHGINYLLKTEPVWISINRFHLHSYSVAHLEMLPPLLRRIQHDSDVVARYQVALWKESETQIECHATEEIFFMSIRRQ</sequence>
<comment type="caution">
    <text evidence="1">The sequence shown here is derived from an EMBL/GenBank/DDBJ whole genome shotgun (WGS) entry which is preliminary data.</text>
</comment>
<proteinExistence type="predicted"/>
<gene>
    <name evidence="1" type="ORF">NPIL_376611</name>
</gene>
<keyword evidence="2" id="KW-1185">Reference proteome</keyword>
<name>A0A8X6PY53_NEPPI</name>